<dbReference type="EMBL" id="CM032186">
    <property type="protein sequence ID" value="KAG7091365.1"/>
    <property type="molecule type" value="Genomic_DNA"/>
</dbReference>
<reference evidence="3" key="1">
    <citation type="journal article" date="2021" name="Genome Biol. Evol.">
        <title>The assembled and annotated genome of the fairy-ring fungus Marasmius oreades.</title>
        <authorList>
            <person name="Hiltunen M."/>
            <person name="Ament-Velasquez S.L."/>
            <person name="Johannesson H."/>
        </authorList>
    </citation>
    <scope>NUCLEOTIDE SEQUENCE</scope>
    <source>
        <strain evidence="3">03SP1</strain>
    </source>
</reference>
<accession>A0A9P7RX70</accession>
<dbReference type="OrthoDB" id="2747423at2759"/>
<evidence type="ECO:0000256" key="2">
    <source>
        <dbReference type="SAM" id="Phobius"/>
    </source>
</evidence>
<evidence type="ECO:0000313" key="3">
    <source>
        <dbReference type="EMBL" id="KAG7091365.1"/>
    </source>
</evidence>
<organism evidence="3 4">
    <name type="scientific">Marasmius oreades</name>
    <name type="common">fairy-ring Marasmius</name>
    <dbReference type="NCBI Taxonomy" id="181124"/>
    <lineage>
        <taxon>Eukaryota</taxon>
        <taxon>Fungi</taxon>
        <taxon>Dikarya</taxon>
        <taxon>Basidiomycota</taxon>
        <taxon>Agaricomycotina</taxon>
        <taxon>Agaricomycetes</taxon>
        <taxon>Agaricomycetidae</taxon>
        <taxon>Agaricales</taxon>
        <taxon>Marasmiineae</taxon>
        <taxon>Marasmiaceae</taxon>
        <taxon>Marasmius</taxon>
    </lineage>
</organism>
<dbReference type="Proteomes" id="UP001049176">
    <property type="component" value="Chromosome 6"/>
</dbReference>
<keyword evidence="2" id="KW-0812">Transmembrane</keyword>
<comment type="caution">
    <text evidence="3">The sequence shown here is derived from an EMBL/GenBank/DDBJ whole genome shotgun (WGS) entry which is preliminary data.</text>
</comment>
<dbReference type="AlphaFoldDB" id="A0A9P7RX70"/>
<protein>
    <submittedName>
        <fullName evidence="3">Uncharacterized protein</fullName>
    </submittedName>
</protein>
<proteinExistence type="predicted"/>
<dbReference type="KEGG" id="more:E1B28_010406"/>
<feature type="compositionally biased region" description="Basic and acidic residues" evidence="1">
    <location>
        <begin position="20"/>
        <end position="34"/>
    </location>
</feature>
<dbReference type="RefSeq" id="XP_043007835.1">
    <property type="nucleotide sequence ID" value="XM_043155369.1"/>
</dbReference>
<keyword evidence="2" id="KW-1133">Transmembrane helix</keyword>
<keyword evidence="2" id="KW-0472">Membrane</keyword>
<keyword evidence="4" id="KW-1185">Reference proteome</keyword>
<dbReference type="GeneID" id="66079482"/>
<evidence type="ECO:0000256" key="1">
    <source>
        <dbReference type="SAM" id="MobiDB-lite"/>
    </source>
</evidence>
<evidence type="ECO:0000313" key="4">
    <source>
        <dbReference type="Proteomes" id="UP001049176"/>
    </source>
</evidence>
<feature type="region of interest" description="Disordered" evidence="1">
    <location>
        <begin position="1"/>
        <end position="38"/>
    </location>
</feature>
<feature type="transmembrane region" description="Helical" evidence="2">
    <location>
        <begin position="256"/>
        <end position="275"/>
    </location>
</feature>
<gene>
    <name evidence="3" type="ORF">E1B28_010406</name>
</gene>
<sequence>MYRARGLKDPFPVPFSTPTPKERAAEAEKKRDASPWDTPRVPLFPLQIIANDRSTVQVEFYTHITKIQRRTLPDMQGSVTLEPDGSLDTGKLMLLWGLEHCVPVNPGTLIPMHTYELRRTDIIPKQAVMKLIGKRRSIAFLEWEDVTQSTASKREVREMHWTFTTSLSILYNVFAGFLHDISPPLSSMFPSFASLTQVLGELYGRLANVAQLMLTRVYTTSLLHVERYHRLLRCLYLETGIAEAVREIAQITNSEGTLTVIALVGVILFGFWASGYGF</sequence>
<name>A0A9P7RX70_9AGAR</name>